<reference evidence="4 5" key="1">
    <citation type="journal article" date="2024" name="BMC Biol.">
        <title>Comparative genomics of Ascetosporea gives new insight into the evolutionary basis for animal parasitism in Rhizaria.</title>
        <authorList>
            <person name="Hiltunen Thoren M."/>
            <person name="Onut-Brannstrom I."/>
            <person name="Alfjorden A."/>
            <person name="Peckova H."/>
            <person name="Swords F."/>
            <person name="Hooper C."/>
            <person name="Holzer A.S."/>
            <person name="Bass D."/>
            <person name="Burki F."/>
        </authorList>
    </citation>
    <scope>NUCLEOTIDE SEQUENCE [LARGE SCALE GENOMIC DNA]</scope>
    <source>
        <strain evidence="4">20-A016</strain>
    </source>
</reference>
<comment type="caution">
    <text evidence="4">The sequence shown here is derived from an EMBL/GenBank/DDBJ whole genome shotgun (WGS) entry which is preliminary data.</text>
</comment>
<organism evidence="4 5">
    <name type="scientific">Bonamia ostreae</name>
    <dbReference type="NCBI Taxonomy" id="126728"/>
    <lineage>
        <taxon>Eukaryota</taxon>
        <taxon>Sar</taxon>
        <taxon>Rhizaria</taxon>
        <taxon>Endomyxa</taxon>
        <taxon>Ascetosporea</taxon>
        <taxon>Haplosporida</taxon>
        <taxon>Bonamia</taxon>
    </lineage>
</organism>
<dbReference type="InterPro" id="IPR001258">
    <property type="entry name" value="NHL_repeat"/>
</dbReference>
<feature type="repeat" description="NHL" evidence="2">
    <location>
        <begin position="4"/>
        <end position="32"/>
    </location>
</feature>
<name>A0ABV2AUB5_9EUKA</name>
<keyword evidence="5" id="KW-1185">Reference proteome</keyword>
<feature type="compositionally biased region" description="Basic residues" evidence="3">
    <location>
        <begin position="100"/>
        <end position="109"/>
    </location>
</feature>
<evidence type="ECO:0008006" key="6">
    <source>
        <dbReference type="Google" id="ProtNLM"/>
    </source>
</evidence>
<protein>
    <recommendedName>
        <fullName evidence="6">Recombination activating protein 2</fullName>
    </recommendedName>
</protein>
<dbReference type="InterPro" id="IPR011042">
    <property type="entry name" value="6-blade_b-propeller_TolB-like"/>
</dbReference>
<gene>
    <name evidence="4" type="ORF">MHBO_004816</name>
</gene>
<dbReference type="Proteomes" id="UP001439008">
    <property type="component" value="Unassembled WGS sequence"/>
</dbReference>
<evidence type="ECO:0000256" key="2">
    <source>
        <dbReference type="PROSITE-ProRule" id="PRU00504"/>
    </source>
</evidence>
<dbReference type="EMBL" id="JBDODL010005392">
    <property type="protein sequence ID" value="MES1923270.1"/>
    <property type="molecule type" value="Genomic_DNA"/>
</dbReference>
<dbReference type="Gene3D" id="2.120.10.30">
    <property type="entry name" value="TolB, C-terminal domain"/>
    <property type="match status" value="1"/>
</dbReference>
<evidence type="ECO:0000313" key="4">
    <source>
        <dbReference type="EMBL" id="MES1923270.1"/>
    </source>
</evidence>
<proteinExistence type="predicted"/>
<evidence type="ECO:0000256" key="3">
    <source>
        <dbReference type="SAM" id="MobiDB-lite"/>
    </source>
</evidence>
<keyword evidence="1" id="KW-0677">Repeat</keyword>
<accession>A0ABV2AUB5</accession>
<evidence type="ECO:0000313" key="5">
    <source>
        <dbReference type="Proteomes" id="UP001439008"/>
    </source>
</evidence>
<dbReference type="SUPFAM" id="SSF101898">
    <property type="entry name" value="NHL repeat"/>
    <property type="match status" value="1"/>
</dbReference>
<feature type="region of interest" description="Disordered" evidence="3">
    <location>
        <begin position="83"/>
        <end position="118"/>
    </location>
</feature>
<evidence type="ECO:0000256" key="1">
    <source>
        <dbReference type="ARBA" id="ARBA00022737"/>
    </source>
</evidence>
<feature type="non-terminal residue" evidence="4">
    <location>
        <position position="1"/>
    </location>
</feature>
<feature type="compositionally biased region" description="Basic and acidic residues" evidence="3">
    <location>
        <begin position="83"/>
        <end position="99"/>
    </location>
</feature>
<sequence>SHFCPRALCADVLGHVLVSDCHNDSVYLLDQDGNFLSLLLTQEIHEIYHPTALCVDDQHNLYIGQEYSNTICVYKYLQNTDVKHSTDQKHYSKNTEIRAPKRLGKKRSNKVGDPFYAT</sequence>
<dbReference type="PROSITE" id="PS51125">
    <property type="entry name" value="NHL"/>
    <property type="match status" value="1"/>
</dbReference>